<accession>A0A6M8B1Y6</accession>
<evidence type="ECO:0000313" key="1">
    <source>
        <dbReference type="EMBL" id="QKD81039.1"/>
    </source>
</evidence>
<reference evidence="1 2" key="1">
    <citation type="submission" date="2020-05" db="EMBL/GenBank/DDBJ databases">
        <title>Complete genome sequence of of a novel Thermoleptolyngbya strain isolated from hot springs of Ganzi, Sichuan China.</title>
        <authorList>
            <person name="Tang J."/>
            <person name="Daroch M."/>
            <person name="Li L."/>
            <person name="Waleron K."/>
            <person name="Waleron M."/>
            <person name="Waleron M."/>
        </authorList>
    </citation>
    <scope>NUCLEOTIDE SEQUENCE [LARGE SCALE GENOMIC DNA]</scope>
    <source>
        <strain evidence="1 2">PKUAC-SCTA183</strain>
    </source>
</reference>
<dbReference type="EMBL" id="CP053661">
    <property type="protein sequence ID" value="QKD81039.1"/>
    <property type="molecule type" value="Genomic_DNA"/>
</dbReference>
<protein>
    <recommendedName>
        <fullName evidence="3">Peptidase M15A C-terminal domain-containing protein</fullName>
    </recommendedName>
</protein>
<dbReference type="InterPro" id="IPR009045">
    <property type="entry name" value="Zn_M74/Hedgehog-like"/>
</dbReference>
<organism evidence="1 2">
    <name type="scientific">Thermoleptolyngbya sichuanensis A183</name>
    <dbReference type="NCBI Taxonomy" id="2737172"/>
    <lineage>
        <taxon>Bacteria</taxon>
        <taxon>Bacillati</taxon>
        <taxon>Cyanobacteriota</taxon>
        <taxon>Cyanophyceae</taxon>
        <taxon>Oculatellales</taxon>
        <taxon>Oculatellaceae</taxon>
        <taxon>Thermoleptolyngbya</taxon>
        <taxon>Thermoleptolyngbya sichuanensis</taxon>
    </lineage>
</organism>
<evidence type="ECO:0008006" key="3">
    <source>
        <dbReference type="Google" id="ProtNLM"/>
    </source>
</evidence>
<sequence length="204" mass="23391">MQIGQYLTLEEFCTCTQTYQKYADQIAPYPENLEETIPALEALCQHILDPVIAHFGRERFQLTYGFCSKDLKRFLAQKDPKTGVKNGRVDPSRDQHMAHEKNRNGKYYCSRLGAACDFRIVGLESGVDSLSDSTDRLVEWILEQRLPFDSLYYYGGNRPIHISYAPQPRQNIWTFTDGGVPTRKGLEKIGMPRKDAETDQKFGV</sequence>
<keyword evidence="2" id="KW-1185">Reference proteome</keyword>
<dbReference type="Proteomes" id="UP000505210">
    <property type="component" value="Chromosome"/>
</dbReference>
<dbReference type="RefSeq" id="WP_172353458.1">
    <property type="nucleotide sequence ID" value="NZ_CP053661.1"/>
</dbReference>
<name>A0A6M8B1Y6_9CYAN</name>
<evidence type="ECO:0000313" key="2">
    <source>
        <dbReference type="Proteomes" id="UP000505210"/>
    </source>
</evidence>
<dbReference type="AlphaFoldDB" id="A0A6M8B1Y6"/>
<dbReference type="KEGG" id="theu:HPC62_01595"/>
<dbReference type="SUPFAM" id="SSF55166">
    <property type="entry name" value="Hedgehog/DD-peptidase"/>
    <property type="match status" value="1"/>
</dbReference>
<proteinExistence type="predicted"/>
<gene>
    <name evidence="1" type="ORF">HPC62_01595</name>
</gene>